<dbReference type="EMBL" id="ATHO01000032">
    <property type="protein sequence ID" value="EQB10453.1"/>
    <property type="molecule type" value="Genomic_DNA"/>
</dbReference>
<dbReference type="InterPro" id="IPR017853">
    <property type="entry name" value="GH"/>
</dbReference>
<dbReference type="EC" id="1.1.1.133" evidence="3 6"/>
<sequence length="729" mass="80775">MSKQPELWGGLECTVNRVGERFGDQIHATGHQHRVEDIGHFAAIGLQAIRYPLLWERISPDSPDRCDWSWTDERLARLRQLDLRVIAGLVHHGSGPRYTSLVDDDFASGLAEHARRTAERYPWISDWTPVNEPLTTARFSALYAHWYPHARSERLFWLALLNQIDGTRLAMREIRRVNPAARLIQTDDLGRTYATASLREQARFDNIRRWAGWDLLCGMVTRDHPLWDRMAACGLEDRLSAIADDPCPPDVIGINHYLTSDRFLDHRLQRYPHHVHGGSEVQLYADVEAVRVLEPPPQGLEGAVREAWERYRLPVAVTEVHNGCTREEQLRWVAQAWDIATRLNGEGMSVEAVTIWSLLGSVGWNTLLTRPGHYEPGVWDVSSGRPRPTAMIPLLRSLRGKAERPLAATGTGWWQRPERMVHPPVARPAPMVQHIGLGREVRAIKPLLICGATGTLGQAIAGACRLRNIPYVLTRRADLDLSDGRSIEAALDRIQPWAVANAAGWVRVDDAEDEEGPCLTANAAGAIALARACGERRIPTLSFSSDLVFGGDKGAPYVEGDAIRPCNNYGISKARMEEGIAALDGAHLIIRTAAFFSPHDQFNFAHAVIQTLRSGRPFAAADDLVITPTYVPHLTSTALDLLIDRETGIWHLSNGEALSWAEFARRVAQRCGHDPALIQGVPHAGFGWKAARPANAALASDRGAHLPPLSCAIDHFADHLAPQIALQAA</sequence>
<keyword evidence="9" id="KW-1185">Reference proteome</keyword>
<dbReference type="Gene3D" id="3.40.50.720">
    <property type="entry name" value="NAD(P)-binding Rossmann-like Domain"/>
    <property type="match status" value="1"/>
</dbReference>
<dbReference type="InterPro" id="IPR036291">
    <property type="entry name" value="NAD(P)-bd_dom_sf"/>
</dbReference>
<evidence type="ECO:0000256" key="3">
    <source>
        <dbReference type="ARBA" id="ARBA00012929"/>
    </source>
</evidence>
<dbReference type="Gene3D" id="3.90.25.10">
    <property type="entry name" value="UDP-galactose 4-epimerase, domain 1"/>
    <property type="match status" value="1"/>
</dbReference>
<dbReference type="Pfam" id="PF04321">
    <property type="entry name" value="RmlD_sub_bind"/>
    <property type="match status" value="1"/>
</dbReference>
<comment type="similarity">
    <text evidence="2 6">Belongs to the dTDP-4-dehydrorhamnose reductase family.</text>
</comment>
<evidence type="ECO:0000256" key="5">
    <source>
        <dbReference type="ARBA" id="ARBA00048200"/>
    </source>
</evidence>
<accession>T0HEB5</accession>
<reference evidence="8 9" key="1">
    <citation type="journal article" date="2013" name="Genome Announc.">
        <title>Draft Genome Sequence of Sphingobium quisquiliarum Strain P25T, a Novel Hexachlorocyclohexane (HCH)-Degrading Bacterium Isolated from an HCH Dumpsite.</title>
        <authorList>
            <person name="Kumar Singh A."/>
            <person name="Sangwan N."/>
            <person name="Sharma A."/>
            <person name="Gupta V."/>
            <person name="Khurana J.P."/>
            <person name="Lal R."/>
        </authorList>
    </citation>
    <scope>NUCLEOTIDE SEQUENCE [LARGE SCALE GENOMIC DNA]</scope>
    <source>
        <strain evidence="8 9">P25</strain>
    </source>
</reference>
<dbReference type="AlphaFoldDB" id="T0HEB5"/>
<proteinExistence type="inferred from homology"/>
<comment type="function">
    <text evidence="6">Catalyzes the reduction of dTDP-6-deoxy-L-lyxo-4-hexulose to yield dTDP-L-rhamnose.</text>
</comment>
<protein>
    <recommendedName>
        <fullName evidence="4 6">dTDP-4-dehydrorhamnose reductase</fullName>
        <ecNumber evidence="3 6">1.1.1.133</ecNumber>
    </recommendedName>
</protein>
<dbReference type="PANTHER" id="PTHR10491:SF4">
    <property type="entry name" value="METHIONINE ADENOSYLTRANSFERASE 2 SUBUNIT BETA"/>
    <property type="match status" value="1"/>
</dbReference>
<evidence type="ECO:0000256" key="6">
    <source>
        <dbReference type="RuleBase" id="RU364082"/>
    </source>
</evidence>
<comment type="catalytic activity">
    <reaction evidence="5 6">
        <text>dTDP-beta-L-rhamnose + NADP(+) = dTDP-4-dehydro-beta-L-rhamnose + NADPH + H(+)</text>
        <dbReference type="Rhea" id="RHEA:21796"/>
        <dbReference type="ChEBI" id="CHEBI:15378"/>
        <dbReference type="ChEBI" id="CHEBI:57510"/>
        <dbReference type="ChEBI" id="CHEBI:57783"/>
        <dbReference type="ChEBI" id="CHEBI:58349"/>
        <dbReference type="ChEBI" id="CHEBI:62830"/>
        <dbReference type="EC" id="1.1.1.133"/>
    </reaction>
</comment>
<comment type="cofactor">
    <cofactor evidence="6">
        <name>Mg(2+)</name>
        <dbReference type="ChEBI" id="CHEBI:18420"/>
    </cofactor>
    <text evidence="6">Binds 1 Mg(2+) ion per monomer.</text>
</comment>
<evidence type="ECO:0000313" key="9">
    <source>
        <dbReference type="Proteomes" id="UP000015525"/>
    </source>
</evidence>
<evidence type="ECO:0000259" key="7">
    <source>
        <dbReference type="Pfam" id="PF04321"/>
    </source>
</evidence>
<dbReference type="InterPro" id="IPR029903">
    <property type="entry name" value="RmlD-like-bd"/>
</dbReference>
<organism evidence="8 9">
    <name type="scientific">Sphingobium quisquiliarum P25</name>
    <dbReference type="NCBI Taxonomy" id="1329909"/>
    <lineage>
        <taxon>Bacteria</taxon>
        <taxon>Pseudomonadati</taxon>
        <taxon>Pseudomonadota</taxon>
        <taxon>Alphaproteobacteria</taxon>
        <taxon>Sphingomonadales</taxon>
        <taxon>Sphingomonadaceae</taxon>
        <taxon>Sphingobium</taxon>
    </lineage>
</organism>
<keyword evidence="6" id="KW-0560">Oxidoreductase</keyword>
<dbReference type="RefSeq" id="WP_021237103.1">
    <property type="nucleotide sequence ID" value="NZ_ATHO01000032.1"/>
</dbReference>
<evidence type="ECO:0000256" key="4">
    <source>
        <dbReference type="ARBA" id="ARBA00017099"/>
    </source>
</evidence>
<dbReference type="PANTHER" id="PTHR10491">
    <property type="entry name" value="DTDP-4-DEHYDRORHAMNOSE REDUCTASE"/>
    <property type="match status" value="1"/>
</dbReference>
<evidence type="ECO:0000256" key="2">
    <source>
        <dbReference type="ARBA" id="ARBA00010944"/>
    </source>
</evidence>
<name>T0HEB5_9SPHN</name>
<dbReference type="InterPro" id="IPR005913">
    <property type="entry name" value="dTDP_dehydrorham_reduct"/>
</dbReference>
<comment type="caution">
    <text evidence="8">The sequence shown here is derived from an EMBL/GenBank/DDBJ whole genome shotgun (WGS) entry which is preliminary data.</text>
</comment>
<dbReference type="PATRIC" id="fig|1329909.3.peg.762"/>
<dbReference type="Gene3D" id="3.20.20.80">
    <property type="entry name" value="Glycosidases"/>
    <property type="match status" value="1"/>
</dbReference>
<keyword evidence="6" id="KW-0521">NADP</keyword>
<feature type="domain" description="RmlD-like substrate binding" evidence="7">
    <location>
        <begin position="447"/>
        <end position="701"/>
    </location>
</feature>
<dbReference type="GO" id="GO:0008831">
    <property type="term" value="F:dTDP-4-dehydrorhamnose reductase activity"/>
    <property type="evidence" value="ECO:0007669"/>
    <property type="project" value="UniProtKB-EC"/>
</dbReference>
<gene>
    <name evidence="8" type="ORF">L288_04000</name>
</gene>
<dbReference type="Proteomes" id="UP000015525">
    <property type="component" value="Unassembled WGS sequence"/>
</dbReference>
<dbReference type="GO" id="GO:0019305">
    <property type="term" value="P:dTDP-rhamnose biosynthetic process"/>
    <property type="evidence" value="ECO:0007669"/>
    <property type="project" value="UniProtKB-UniPathway"/>
</dbReference>
<dbReference type="SUPFAM" id="SSF51735">
    <property type="entry name" value="NAD(P)-binding Rossmann-fold domains"/>
    <property type="match status" value="1"/>
</dbReference>
<dbReference type="UniPathway" id="UPA00124"/>
<comment type="pathway">
    <text evidence="1 6">Carbohydrate biosynthesis; dTDP-L-rhamnose biosynthesis.</text>
</comment>
<dbReference type="SUPFAM" id="SSF51445">
    <property type="entry name" value="(Trans)glycosidases"/>
    <property type="match status" value="1"/>
</dbReference>
<evidence type="ECO:0000256" key="1">
    <source>
        <dbReference type="ARBA" id="ARBA00004781"/>
    </source>
</evidence>
<evidence type="ECO:0000313" key="8">
    <source>
        <dbReference type="EMBL" id="EQB10453.1"/>
    </source>
</evidence>